<evidence type="ECO:0000313" key="4">
    <source>
        <dbReference type="Proteomes" id="UP000268192"/>
    </source>
</evidence>
<dbReference type="Pfam" id="PF09622">
    <property type="entry name" value="DUF2391"/>
    <property type="match status" value="1"/>
</dbReference>
<dbReference type="InterPro" id="IPR024464">
    <property type="entry name" value="DUF2391"/>
</dbReference>
<evidence type="ECO:0000256" key="1">
    <source>
        <dbReference type="SAM" id="MobiDB-lite"/>
    </source>
</evidence>
<feature type="transmembrane region" description="Helical" evidence="2">
    <location>
        <begin position="276"/>
        <end position="301"/>
    </location>
</feature>
<gene>
    <name evidence="3" type="ORF">D5400_04490</name>
</gene>
<feature type="transmembrane region" description="Helical" evidence="2">
    <location>
        <begin position="64"/>
        <end position="81"/>
    </location>
</feature>
<evidence type="ECO:0000256" key="2">
    <source>
        <dbReference type="SAM" id="Phobius"/>
    </source>
</evidence>
<proteinExistence type="predicted"/>
<feature type="transmembrane region" description="Helical" evidence="2">
    <location>
        <begin position="175"/>
        <end position="191"/>
    </location>
</feature>
<feature type="compositionally biased region" description="Basic and acidic residues" evidence="1">
    <location>
        <begin position="13"/>
        <end position="23"/>
    </location>
</feature>
<accession>A0A3S9B9F9</accession>
<feature type="transmembrane region" description="Helical" evidence="2">
    <location>
        <begin position="252"/>
        <end position="270"/>
    </location>
</feature>
<dbReference type="KEGG" id="abaw:D5400_04490"/>
<dbReference type="EMBL" id="CP032509">
    <property type="protein sequence ID" value="AZN73575.1"/>
    <property type="molecule type" value="Genomic_DNA"/>
</dbReference>
<dbReference type="RefSeq" id="WP_126008058.1">
    <property type="nucleotide sequence ID" value="NZ_CP032509.1"/>
</dbReference>
<dbReference type="Proteomes" id="UP000268192">
    <property type="component" value="Chromosome"/>
</dbReference>
<feature type="compositionally biased region" description="Polar residues" evidence="1">
    <location>
        <begin position="1"/>
        <end position="12"/>
    </location>
</feature>
<feature type="transmembrane region" description="Helical" evidence="2">
    <location>
        <begin position="37"/>
        <end position="57"/>
    </location>
</feature>
<dbReference type="OrthoDB" id="147125at2"/>
<evidence type="ECO:0000313" key="3">
    <source>
        <dbReference type="EMBL" id="AZN73575.1"/>
    </source>
</evidence>
<keyword evidence="2" id="KW-0812">Transmembrane</keyword>
<dbReference type="AlphaFoldDB" id="A0A3S9B9F9"/>
<dbReference type="NCBIfam" id="TIGR02587">
    <property type="entry name" value="TIGR02587 family membrane protein"/>
    <property type="match status" value="1"/>
</dbReference>
<name>A0A3S9B9F9_9HYPH</name>
<organism evidence="3 4">
    <name type="scientific">Georhizobium profundi</name>
    <dbReference type="NCBI Taxonomy" id="2341112"/>
    <lineage>
        <taxon>Bacteria</taxon>
        <taxon>Pseudomonadati</taxon>
        <taxon>Pseudomonadota</taxon>
        <taxon>Alphaproteobacteria</taxon>
        <taxon>Hyphomicrobiales</taxon>
        <taxon>Rhizobiaceae</taxon>
        <taxon>Georhizobium</taxon>
    </lineage>
</organism>
<feature type="region of interest" description="Disordered" evidence="1">
    <location>
        <begin position="1"/>
        <end position="23"/>
    </location>
</feature>
<keyword evidence="4" id="KW-1185">Reference proteome</keyword>
<keyword evidence="2" id="KW-0472">Membrane</keyword>
<keyword evidence="2" id="KW-1133">Transmembrane helix</keyword>
<feature type="transmembrane region" description="Helical" evidence="2">
    <location>
        <begin position="211"/>
        <end position="231"/>
    </location>
</feature>
<reference evidence="3 4" key="1">
    <citation type="submission" date="2018-09" db="EMBL/GenBank/DDBJ databases">
        <title>Marinorhizobium profundi gen. nov., sp. nov., isolated from a deep-sea sediment sample from the New Britain Trench and proposal of Marinorhizobiaceae fam. nov. in the order Rhizobiales of the class Alphaproteobacteria.</title>
        <authorList>
            <person name="Cao J."/>
        </authorList>
    </citation>
    <scope>NUCLEOTIDE SEQUENCE [LARGE SCALE GENOMIC DNA]</scope>
    <source>
        <strain evidence="3 4">WS11</strain>
    </source>
</reference>
<sequence>MGTQAIVSTRNGSTKDDQHDEEKRAPLRAKVVGIGRAFGGALIFSLPMLMTMELWWLGFMLDRFRLAMLVVVTLPLLVGLARRIGFEDTWDWQEDVRDACVAFAIGLLTATVVLSVFKVIGPGMSFDEVIGKIVLQAIPASIGALLGRSQLGNEGGESDKENAETASSTTPMRDYGGEMFLMAVGALFLSLNVAPTDEMPMIAQMMTPTHAVLLLALSLLVMHGFVYAVGFKGSALPTNDEPWISDFVRFTLVGYMLAILISLFVLWSFGRLDGEAILPTVMTTIVLAFPAALGAAAARLIL</sequence>
<feature type="transmembrane region" description="Helical" evidence="2">
    <location>
        <begin position="101"/>
        <end position="120"/>
    </location>
</feature>
<protein>
    <submittedName>
        <fullName evidence="3">TIGR02587 family membrane protein</fullName>
    </submittedName>
</protein>
<dbReference type="InterPro" id="IPR013416">
    <property type="entry name" value="CHP02587_IM"/>
</dbReference>